<reference evidence="1 2" key="1">
    <citation type="submission" date="2017-01" db="EMBL/GenBank/DDBJ databases">
        <title>Genome analysis of Paenibacillus selenitrireducens ES3-24.</title>
        <authorList>
            <person name="Xu D."/>
            <person name="Yao R."/>
            <person name="Zheng S."/>
        </authorList>
    </citation>
    <scope>NUCLEOTIDE SEQUENCE [LARGE SCALE GENOMIC DNA]</scope>
    <source>
        <strain evidence="1 2">ES3-24</strain>
    </source>
</reference>
<sequence length="298" mass="34710">MLTFNTEAYEKARAFLKSEARPLERAMFEYEFENGSARRVLEELKTFQNEDGGFGHGLEPDVRCSESSALATTIAFQTLSELNETDPDLVDKALNYLERTYQSEQKGWEIIPQAAEESPRAFWWEYGAFNDHWGNPNAEIAGYLIDYRTKLSDEWVNTVVDEAIRYLQETSDLAEMHEMLCYIRLADRLTKVQYQQLEAKLDQFISNCVAANPEEREGYCAVPLQILQSPNSRYYERFSTYIPSDLDTLIEQQGEDGAWAPNWAWGRFEEQWQLAKTEWKGVITLNNLRVLRSFERLK</sequence>
<keyword evidence="2" id="KW-1185">Reference proteome</keyword>
<evidence type="ECO:0000313" key="2">
    <source>
        <dbReference type="Proteomes" id="UP000190188"/>
    </source>
</evidence>
<dbReference type="Gene3D" id="1.50.10.20">
    <property type="match status" value="1"/>
</dbReference>
<dbReference type="STRING" id="1324314.BVG16_14930"/>
<organism evidence="1 2">
    <name type="scientific">Paenibacillus selenitireducens</name>
    <dbReference type="NCBI Taxonomy" id="1324314"/>
    <lineage>
        <taxon>Bacteria</taxon>
        <taxon>Bacillati</taxon>
        <taxon>Bacillota</taxon>
        <taxon>Bacilli</taxon>
        <taxon>Bacillales</taxon>
        <taxon>Paenibacillaceae</taxon>
        <taxon>Paenibacillus</taxon>
    </lineage>
</organism>
<dbReference type="InterPro" id="IPR008930">
    <property type="entry name" value="Terpenoid_cyclase/PrenylTrfase"/>
</dbReference>
<dbReference type="Proteomes" id="UP000190188">
    <property type="component" value="Unassembled WGS sequence"/>
</dbReference>
<name>A0A1T2XCW1_9BACL</name>
<evidence type="ECO:0000313" key="1">
    <source>
        <dbReference type="EMBL" id="OPA77729.1"/>
    </source>
</evidence>
<proteinExistence type="predicted"/>
<dbReference type="SUPFAM" id="SSF48239">
    <property type="entry name" value="Terpenoid cyclases/Protein prenyltransferases"/>
    <property type="match status" value="1"/>
</dbReference>
<dbReference type="AlphaFoldDB" id="A0A1T2XCW1"/>
<protein>
    <submittedName>
        <fullName evidence="1">Uncharacterized protein</fullName>
    </submittedName>
</protein>
<gene>
    <name evidence="1" type="ORF">BVG16_14930</name>
</gene>
<comment type="caution">
    <text evidence="1">The sequence shown here is derived from an EMBL/GenBank/DDBJ whole genome shotgun (WGS) entry which is preliminary data.</text>
</comment>
<dbReference type="EMBL" id="MSZX01000005">
    <property type="protein sequence ID" value="OPA77729.1"/>
    <property type="molecule type" value="Genomic_DNA"/>
</dbReference>
<accession>A0A1T2XCW1</accession>
<dbReference type="RefSeq" id="WP_078499473.1">
    <property type="nucleotide sequence ID" value="NZ_MSZX01000005.1"/>
</dbReference>
<dbReference type="OrthoDB" id="3286086at2"/>